<dbReference type="Pfam" id="PF01011">
    <property type="entry name" value="PQQ"/>
    <property type="match status" value="1"/>
</dbReference>
<evidence type="ECO:0000256" key="4">
    <source>
        <dbReference type="SAM" id="MobiDB-lite"/>
    </source>
</evidence>
<accession>A0ABW8K6T9</accession>
<dbReference type="Gene3D" id="2.140.10.10">
    <property type="entry name" value="Quinoprotein alcohol dehydrogenase-like superfamily"/>
    <property type="match status" value="2"/>
</dbReference>
<feature type="transmembrane region" description="Helical" evidence="5">
    <location>
        <begin position="85"/>
        <end position="107"/>
    </location>
</feature>
<evidence type="ECO:0000313" key="7">
    <source>
        <dbReference type="EMBL" id="MFK2917618.1"/>
    </source>
</evidence>
<dbReference type="InterPro" id="IPR018391">
    <property type="entry name" value="PQQ_b-propeller_rpt"/>
</dbReference>
<comment type="caution">
    <text evidence="7">The sequence shown here is derived from an EMBL/GenBank/DDBJ whole genome shotgun (WGS) entry which is preliminary data.</text>
</comment>
<evidence type="ECO:0000256" key="3">
    <source>
        <dbReference type="ARBA" id="ARBA00023002"/>
    </source>
</evidence>
<comment type="similarity">
    <text evidence="2">Belongs to the bacterial PQQ dehydrogenase family.</text>
</comment>
<feature type="region of interest" description="Disordered" evidence="4">
    <location>
        <begin position="544"/>
        <end position="568"/>
    </location>
</feature>
<feature type="transmembrane region" description="Helical" evidence="5">
    <location>
        <begin position="127"/>
        <end position="146"/>
    </location>
</feature>
<dbReference type="SMART" id="SM00564">
    <property type="entry name" value="PQQ"/>
    <property type="match status" value="5"/>
</dbReference>
<reference evidence="7 8" key="1">
    <citation type="submission" date="2020-10" db="EMBL/GenBank/DDBJ databases">
        <title>Phylogeny of dyella-like bacteria.</title>
        <authorList>
            <person name="Fu J."/>
        </authorList>
    </citation>
    <scope>NUCLEOTIDE SEQUENCE [LARGE SCALE GENOMIC DNA]</scope>
    <source>
        <strain evidence="7 8">BB4</strain>
    </source>
</reference>
<sequence length="830" mass="89981">MSTTSRPAAPLWFTGGLFILLGLLLTIGGAWLLRYGGSPYYLVAGLVVVFTGWLAWRGRRLALGVYALVLLGTVLWSVWEVRFDWWQLVPRVAVWLALGVWLLLPWVSRRLVVAGTQPALRWADRSWPLWVAFGATAVVGVVAYFTDYYTLAGEVPEANMAASTVPDGAGTPQGDWLAYGHSGYGDRYAPATQITPANVAKLQVAWTFHTGDFKGPGDPAEIANEVTPLKANGKLYICTPHNIVIALDPDSGKELWRFDPKINRDAKNYQHMICRGVAYYDSGAYASQAAADGSVANNLPEPPKPTPKGAVAAESIHFDSCPRRIFAPTADATIVALNADNGEPCTDFGNHGVIGLYQGMSMTQRGFLNPTSPPVVTRHVLIVSASVTDNDSTDEPSGVIRGYDITTGQLLWNWDAAAPGETAPLQPGQTYKHNSPNAWSVSSVDEKLGLVYIPMGNQTPDMWGGNRYTEGERFNSAIVALDIATGQLRWVYQTVHHDLWDMDIGGQPSLVDIDTPNGKTPALVASTKRGDIYVLDRRDGRLLVPAPEKPVPQGAAEGDHTSPTQPFSELSFKPERALRESDMWGTNPFDQLMCRIKFKRLRYDGIFTPPSEQGSLVYPGNYGVFDWGGVAIDPVRQLIIGNPNYMAFVSKLFTRSQEEAKMAKKGGTGSEHGLQPMTGTPFAVELTPLLSPLGIPCQAPPWGYVAAVDLKTMQKVWMHKNGTVVDNAPLPIPLPLGVPSLGGLMITGGGVAFMSASLDNYLRAYDVRTGKKLWESRLPAGGQATPMSYVSDRSGRQYVVIMAGGHASLGTRMGDALIAYALPAEDVAKH</sequence>
<evidence type="ECO:0000313" key="8">
    <source>
        <dbReference type="Proteomes" id="UP001620408"/>
    </source>
</evidence>
<dbReference type="CDD" id="cd10280">
    <property type="entry name" value="PQQ_mGDH"/>
    <property type="match status" value="1"/>
</dbReference>
<feature type="transmembrane region" description="Helical" evidence="5">
    <location>
        <begin position="61"/>
        <end position="79"/>
    </location>
</feature>
<gene>
    <name evidence="7" type="ORF">ISS97_10135</name>
</gene>
<dbReference type="NCBIfam" id="TIGR03074">
    <property type="entry name" value="PQQ_membr_DH"/>
    <property type="match status" value="1"/>
</dbReference>
<dbReference type="SUPFAM" id="SSF50998">
    <property type="entry name" value="Quinoprotein alcohol dehydrogenase-like"/>
    <property type="match status" value="1"/>
</dbReference>
<organism evidence="7 8">
    <name type="scientific">Dyella koreensis</name>
    <dbReference type="NCBI Taxonomy" id="311235"/>
    <lineage>
        <taxon>Bacteria</taxon>
        <taxon>Pseudomonadati</taxon>
        <taxon>Pseudomonadota</taxon>
        <taxon>Gammaproteobacteria</taxon>
        <taxon>Lysobacterales</taxon>
        <taxon>Rhodanobacteraceae</taxon>
        <taxon>Dyella</taxon>
    </lineage>
</organism>
<dbReference type="RefSeq" id="WP_379986807.1">
    <property type="nucleotide sequence ID" value="NZ_JADIKD010000010.1"/>
</dbReference>
<keyword evidence="5" id="KW-1133">Transmembrane helix</keyword>
<dbReference type="InterPro" id="IPR002372">
    <property type="entry name" value="PQQ_rpt_dom"/>
</dbReference>
<proteinExistence type="inferred from homology"/>
<keyword evidence="8" id="KW-1185">Reference proteome</keyword>
<dbReference type="PANTHER" id="PTHR32303:SF4">
    <property type="entry name" value="QUINOPROTEIN GLUCOSE DEHYDROGENASE"/>
    <property type="match status" value="1"/>
</dbReference>
<dbReference type="Proteomes" id="UP001620408">
    <property type="component" value="Unassembled WGS sequence"/>
</dbReference>
<keyword evidence="5" id="KW-0812">Transmembrane</keyword>
<evidence type="ECO:0000256" key="2">
    <source>
        <dbReference type="ARBA" id="ARBA00008156"/>
    </source>
</evidence>
<evidence type="ECO:0000256" key="5">
    <source>
        <dbReference type="SAM" id="Phobius"/>
    </source>
</evidence>
<dbReference type="EMBL" id="JADIKD010000010">
    <property type="protein sequence ID" value="MFK2917618.1"/>
    <property type="molecule type" value="Genomic_DNA"/>
</dbReference>
<protein>
    <submittedName>
        <fullName evidence="7">Glucose/quinate/shikimate family membrane-bound PQQ-dependent dehydrogenase</fullName>
    </submittedName>
</protein>
<evidence type="ECO:0000259" key="6">
    <source>
        <dbReference type="Pfam" id="PF01011"/>
    </source>
</evidence>
<name>A0ABW8K6T9_9GAMM</name>
<feature type="transmembrane region" description="Helical" evidence="5">
    <location>
        <begin position="39"/>
        <end position="56"/>
    </location>
</feature>
<dbReference type="InterPro" id="IPR017511">
    <property type="entry name" value="PQQ_mDH"/>
</dbReference>
<evidence type="ECO:0000256" key="1">
    <source>
        <dbReference type="ARBA" id="ARBA00001931"/>
    </source>
</evidence>
<feature type="transmembrane region" description="Helical" evidence="5">
    <location>
        <begin position="12"/>
        <end position="33"/>
    </location>
</feature>
<keyword evidence="3" id="KW-0560">Oxidoreductase</keyword>
<comment type="cofactor">
    <cofactor evidence="1">
        <name>pyrroloquinoline quinone</name>
        <dbReference type="ChEBI" id="CHEBI:58442"/>
    </cofactor>
</comment>
<keyword evidence="5" id="KW-0472">Membrane</keyword>
<feature type="domain" description="Pyrrolo-quinoline quinone repeat" evidence="6">
    <location>
        <begin position="176"/>
        <end position="799"/>
    </location>
</feature>
<dbReference type="PANTHER" id="PTHR32303">
    <property type="entry name" value="QUINOPROTEIN ALCOHOL DEHYDROGENASE (CYTOCHROME C)"/>
    <property type="match status" value="1"/>
</dbReference>
<dbReference type="InterPro" id="IPR011047">
    <property type="entry name" value="Quinoprotein_ADH-like_sf"/>
</dbReference>